<dbReference type="InterPro" id="IPR009318">
    <property type="entry name" value="Gustatory_rcpt"/>
</dbReference>
<proteinExistence type="predicted"/>
<comment type="caution">
    <text evidence="2">The sequence shown here is derived from an EMBL/GenBank/DDBJ whole genome shotgun (WGS) entry which is preliminary data.</text>
</comment>
<feature type="transmembrane region" description="Helical" evidence="1">
    <location>
        <begin position="191"/>
        <end position="213"/>
    </location>
</feature>
<feature type="transmembrane region" description="Helical" evidence="1">
    <location>
        <begin position="39"/>
        <end position="59"/>
    </location>
</feature>
<dbReference type="Pfam" id="PF06151">
    <property type="entry name" value="Trehalose_recp"/>
    <property type="match status" value="1"/>
</dbReference>
<feature type="transmembrane region" description="Helical" evidence="1">
    <location>
        <begin position="156"/>
        <end position="179"/>
    </location>
</feature>
<keyword evidence="3" id="KW-1185">Reference proteome</keyword>
<dbReference type="GO" id="GO:0008527">
    <property type="term" value="F:taste receptor activity"/>
    <property type="evidence" value="ECO:0007669"/>
    <property type="project" value="InterPro"/>
</dbReference>
<dbReference type="OrthoDB" id="6431611at2759"/>
<organism evidence="2 3">
    <name type="scientific">Trichonephila inaurata madagascariensis</name>
    <dbReference type="NCBI Taxonomy" id="2747483"/>
    <lineage>
        <taxon>Eukaryota</taxon>
        <taxon>Metazoa</taxon>
        <taxon>Ecdysozoa</taxon>
        <taxon>Arthropoda</taxon>
        <taxon>Chelicerata</taxon>
        <taxon>Arachnida</taxon>
        <taxon>Araneae</taxon>
        <taxon>Araneomorphae</taxon>
        <taxon>Entelegynae</taxon>
        <taxon>Araneoidea</taxon>
        <taxon>Nephilidae</taxon>
        <taxon>Trichonephila</taxon>
        <taxon>Trichonephila inaurata</taxon>
    </lineage>
</organism>
<evidence type="ECO:0008006" key="4">
    <source>
        <dbReference type="Google" id="ProtNLM"/>
    </source>
</evidence>
<dbReference type="EMBL" id="BMAV01026344">
    <property type="protein sequence ID" value="GFS49573.1"/>
    <property type="molecule type" value="Genomic_DNA"/>
</dbReference>
<sequence length="286" mass="32652">MLLSMTSLLHRLVLAKEMNQLKKIVYLLVELKHHRKSKSIGWFKIFVIVASSSLLLFAFRNLGKDASFDVSAIFFGYKVNKDYNNAVFTVYAIFTALFFMLPLITFSFYYTAICYDIRDIIQNFGKTLSNIASDYEAIFRSYTAIKSHVNQIDKSISFLVFTVIIYNSCIVCFSMHVVLEPKMFTSIELVFTFYSLFIHFTLFILMTASASMIPEASAEIGFIASTISEKDGAATFSLQRFISSAEKEITLTVWKIVPIQRSFIFGITGALFTYTLMFYTLSTSKH</sequence>
<protein>
    <recommendedName>
        <fullName evidence="4">Gustatory receptor</fullName>
    </recommendedName>
</protein>
<keyword evidence="1" id="KW-1133">Transmembrane helix</keyword>
<dbReference type="AlphaFoldDB" id="A0A8X6MGH3"/>
<keyword evidence="1" id="KW-0472">Membrane</keyword>
<name>A0A8X6MGH3_9ARAC</name>
<evidence type="ECO:0000313" key="2">
    <source>
        <dbReference type="EMBL" id="GFS49573.1"/>
    </source>
</evidence>
<accession>A0A8X6MGH3</accession>
<dbReference type="GO" id="GO:0016020">
    <property type="term" value="C:membrane"/>
    <property type="evidence" value="ECO:0007669"/>
    <property type="project" value="InterPro"/>
</dbReference>
<dbReference type="Proteomes" id="UP000886998">
    <property type="component" value="Unassembled WGS sequence"/>
</dbReference>
<keyword evidence="1" id="KW-0812">Transmembrane</keyword>
<evidence type="ECO:0000313" key="3">
    <source>
        <dbReference type="Proteomes" id="UP000886998"/>
    </source>
</evidence>
<feature type="transmembrane region" description="Helical" evidence="1">
    <location>
        <begin position="263"/>
        <end position="281"/>
    </location>
</feature>
<gene>
    <name evidence="2" type="primary">AVEN_139923_1</name>
    <name evidence="2" type="ORF">TNIN_372061</name>
</gene>
<reference evidence="2" key="1">
    <citation type="submission" date="2020-08" db="EMBL/GenBank/DDBJ databases">
        <title>Multicomponent nature underlies the extraordinary mechanical properties of spider dragline silk.</title>
        <authorList>
            <person name="Kono N."/>
            <person name="Nakamura H."/>
            <person name="Mori M."/>
            <person name="Yoshida Y."/>
            <person name="Ohtoshi R."/>
            <person name="Malay A.D."/>
            <person name="Moran D.A.P."/>
            <person name="Tomita M."/>
            <person name="Numata K."/>
            <person name="Arakawa K."/>
        </authorList>
    </citation>
    <scope>NUCLEOTIDE SEQUENCE</scope>
</reference>
<evidence type="ECO:0000256" key="1">
    <source>
        <dbReference type="SAM" id="Phobius"/>
    </source>
</evidence>
<feature type="transmembrane region" description="Helical" evidence="1">
    <location>
        <begin position="88"/>
        <end position="110"/>
    </location>
</feature>